<evidence type="ECO:0000313" key="2">
    <source>
        <dbReference type="EMBL" id="CAE1236174.1"/>
    </source>
</evidence>
<reference evidence="2" key="1">
    <citation type="submission" date="2021-01" db="EMBL/GenBank/DDBJ databases">
        <authorList>
            <person name="Li R."/>
            <person name="Bekaert M."/>
        </authorList>
    </citation>
    <scope>NUCLEOTIDE SEQUENCE</scope>
    <source>
        <strain evidence="2">Farmed</strain>
    </source>
</reference>
<evidence type="ECO:0000256" key="1">
    <source>
        <dbReference type="SAM" id="MobiDB-lite"/>
    </source>
</evidence>
<proteinExistence type="predicted"/>
<dbReference type="Proteomes" id="UP000597762">
    <property type="component" value="Unassembled WGS sequence"/>
</dbReference>
<protein>
    <submittedName>
        <fullName evidence="2">Uncharacterized protein</fullName>
    </submittedName>
</protein>
<feature type="compositionally biased region" description="Basic and acidic residues" evidence="1">
    <location>
        <begin position="81"/>
        <end position="90"/>
    </location>
</feature>
<dbReference type="AlphaFoldDB" id="A0A812BNS8"/>
<gene>
    <name evidence="2" type="ORF">SPHA_20098</name>
</gene>
<name>A0A812BNS8_ACAPH</name>
<evidence type="ECO:0000313" key="3">
    <source>
        <dbReference type="Proteomes" id="UP000597762"/>
    </source>
</evidence>
<dbReference type="OrthoDB" id="6128111at2759"/>
<keyword evidence="3" id="KW-1185">Reference proteome</keyword>
<feature type="region of interest" description="Disordered" evidence="1">
    <location>
        <begin position="72"/>
        <end position="133"/>
    </location>
</feature>
<sequence length="328" mass="36936">MLIKEAQFPDVGTIKKAVTRKLRKISVRYEGKKDARVPGADYNATHAGLAVNPGTLLQQRPLGLLRHRSVRNARNAATTARSREAETFDRRRTRQSREAAAAARSRESETELQQGTRNARNAAATSVGPRAQRQGQTDFQGLLQIWPLSSFWSFLAFNYDPGINLTTRDDKWAGEPAGLCCSSGKVRVPPLHEPPTPLRGLIAGSHPDSNHFLKTNYNVQAETRIGISPLSGRVPRRDVILLLQAMLHEVISYIRSFKYALENAPFPSFSIVIDADKRPHDEHERRYNAPACNEVVANYTWGARPHLRYCPQIKRRRSSQDFRDPLII</sequence>
<accession>A0A812BNS8</accession>
<comment type="caution">
    <text evidence="2">The sequence shown here is derived from an EMBL/GenBank/DDBJ whole genome shotgun (WGS) entry which is preliminary data.</text>
</comment>
<dbReference type="EMBL" id="CAHIKZ030000737">
    <property type="protein sequence ID" value="CAE1236174.1"/>
    <property type="molecule type" value="Genomic_DNA"/>
</dbReference>
<organism evidence="2 3">
    <name type="scientific">Acanthosepion pharaonis</name>
    <name type="common">Pharaoh cuttlefish</name>
    <name type="synonym">Sepia pharaonis</name>
    <dbReference type="NCBI Taxonomy" id="158019"/>
    <lineage>
        <taxon>Eukaryota</taxon>
        <taxon>Metazoa</taxon>
        <taxon>Spiralia</taxon>
        <taxon>Lophotrochozoa</taxon>
        <taxon>Mollusca</taxon>
        <taxon>Cephalopoda</taxon>
        <taxon>Coleoidea</taxon>
        <taxon>Decapodiformes</taxon>
        <taxon>Sepiida</taxon>
        <taxon>Sepiina</taxon>
        <taxon>Sepiidae</taxon>
        <taxon>Acanthosepion</taxon>
    </lineage>
</organism>